<dbReference type="PANTHER" id="PTHR46797:SF23">
    <property type="entry name" value="HTH-TYPE TRANSCRIPTIONAL REGULATOR SUTR"/>
    <property type="match status" value="1"/>
</dbReference>
<reference evidence="5 6" key="1">
    <citation type="submission" date="2018-06" db="EMBL/GenBank/DDBJ databases">
        <authorList>
            <consortium name="Pathogen Informatics"/>
            <person name="Doyle S."/>
        </authorList>
    </citation>
    <scope>NUCLEOTIDE SEQUENCE [LARGE SCALE GENOMIC DNA]</scope>
    <source>
        <strain evidence="5 6">NCTC13336</strain>
    </source>
</reference>
<dbReference type="RefSeq" id="WP_115307882.1">
    <property type="nucleotide sequence ID" value="NZ_CP091516.1"/>
</dbReference>
<evidence type="ECO:0000259" key="4">
    <source>
        <dbReference type="PROSITE" id="PS50943"/>
    </source>
</evidence>
<dbReference type="SMART" id="SM00530">
    <property type="entry name" value="HTH_XRE"/>
    <property type="match status" value="1"/>
</dbReference>
<keyword evidence="3" id="KW-0804">Transcription</keyword>
<dbReference type="AlphaFoldDB" id="A0A377QZ40"/>
<gene>
    <name evidence="5" type="ORF">NCTC13336_00845</name>
</gene>
<dbReference type="InterPro" id="IPR001387">
    <property type="entry name" value="Cro/C1-type_HTH"/>
</dbReference>
<protein>
    <submittedName>
        <fullName evidence="5">Anaerobic benzoate catabolism transcriptional regulator</fullName>
    </submittedName>
</protein>
<dbReference type="GO" id="GO:0003677">
    <property type="term" value="F:DNA binding"/>
    <property type="evidence" value="ECO:0007669"/>
    <property type="project" value="UniProtKB-KW"/>
</dbReference>
<dbReference type="GO" id="GO:0003700">
    <property type="term" value="F:DNA-binding transcription factor activity"/>
    <property type="evidence" value="ECO:0007669"/>
    <property type="project" value="TreeGrafter"/>
</dbReference>
<sequence>MDTNNEVHPYRLLFAQNMRKIRRLKEMSQEALAFEAQVSRAYICEVERGNRAVSIDVMGRIADALELPLEHLLSKDVISHIN</sequence>
<dbReference type="Gene3D" id="1.10.260.40">
    <property type="entry name" value="lambda repressor-like DNA-binding domains"/>
    <property type="match status" value="1"/>
</dbReference>
<name>A0A377QZ40_9NEIS</name>
<dbReference type="InterPro" id="IPR050807">
    <property type="entry name" value="TransReg_Diox_bact_type"/>
</dbReference>
<dbReference type="InterPro" id="IPR010982">
    <property type="entry name" value="Lambda_DNA-bd_dom_sf"/>
</dbReference>
<organism evidence="5 6">
    <name type="scientific">Kingella potus</name>
    <dbReference type="NCBI Taxonomy" id="265175"/>
    <lineage>
        <taxon>Bacteria</taxon>
        <taxon>Pseudomonadati</taxon>
        <taxon>Pseudomonadota</taxon>
        <taxon>Betaproteobacteria</taxon>
        <taxon>Neisseriales</taxon>
        <taxon>Neisseriaceae</taxon>
        <taxon>Kingella</taxon>
    </lineage>
</organism>
<accession>A0A377QZ40</accession>
<dbReference type="EMBL" id="UGJJ01000001">
    <property type="protein sequence ID" value="STR00636.1"/>
    <property type="molecule type" value="Genomic_DNA"/>
</dbReference>
<evidence type="ECO:0000256" key="3">
    <source>
        <dbReference type="ARBA" id="ARBA00023163"/>
    </source>
</evidence>
<keyword evidence="1" id="KW-0805">Transcription regulation</keyword>
<feature type="domain" description="HTH cro/C1-type" evidence="4">
    <location>
        <begin position="18"/>
        <end position="72"/>
    </location>
</feature>
<evidence type="ECO:0000313" key="5">
    <source>
        <dbReference type="EMBL" id="STR00636.1"/>
    </source>
</evidence>
<dbReference type="PROSITE" id="PS50943">
    <property type="entry name" value="HTH_CROC1"/>
    <property type="match status" value="1"/>
</dbReference>
<dbReference type="CDD" id="cd00093">
    <property type="entry name" value="HTH_XRE"/>
    <property type="match status" value="1"/>
</dbReference>
<evidence type="ECO:0000313" key="6">
    <source>
        <dbReference type="Proteomes" id="UP000254293"/>
    </source>
</evidence>
<dbReference type="Pfam" id="PF01381">
    <property type="entry name" value="HTH_3"/>
    <property type="match status" value="1"/>
</dbReference>
<dbReference type="OrthoDB" id="8527856at2"/>
<keyword evidence="2" id="KW-0238">DNA-binding</keyword>
<dbReference type="PANTHER" id="PTHR46797">
    <property type="entry name" value="HTH-TYPE TRANSCRIPTIONAL REGULATOR"/>
    <property type="match status" value="1"/>
</dbReference>
<dbReference type="GO" id="GO:0005829">
    <property type="term" value="C:cytosol"/>
    <property type="evidence" value="ECO:0007669"/>
    <property type="project" value="TreeGrafter"/>
</dbReference>
<evidence type="ECO:0000256" key="1">
    <source>
        <dbReference type="ARBA" id="ARBA00023015"/>
    </source>
</evidence>
<dbReference type="Proteomes" id="UP000254293">
    <property type="component" value="Unassembled WGS sequence"/>
</dbReference>
<evidence type="ECO:0000256" key="2">
    <source>
        <dbReference type="ARBA" id="ARBA00023125"/>
    </source>
</evidence>
<proteinExistence type="predicted"/>
<keyword evidence="6" id="KW-1185">Reference proteome</keyword>
<dbReference type="SUPFAM" id="SSF47413">
    <property type="entry name" value="lambda repressor-like DNA-binding domains"/>
    <property type="match status" value="1"/>
</dbReference>